<evidence type="ECO:0000259" key="1">
    <source>
        <dbReference type="Pfam" id="PF03886"/>
    </source>
</evidence>
<dbReference type="STRING" id="889453.SAMN03080601_02303"/>
<sequence>MKSNLFILLMIFLFLSACGSKKTVVKNYYLIELTQTHRAEIISDSVPLIDAWCEIAEIRISPAYAIRDIALRNQSHQIRYFENHEWAVRPSEAVTHMIIDYFSDSNIFKRVATRFWQVIPTYQIQTNINNLEVIQDGRTFYAHLNIELALLDIRADKVILSHSAVRKRELEKRNLNLLAETISEFMFEELSLFSNQIKDHFKDGR</sequence>
<name>A0A1T5HGR1_9BACT</name>
<dbReference type="Gene3D" id="3.40.50.10610">
    <property type="entry name" value="ABC-type transport auxiliary lipoprotein component"/>
    <property type="match status" value="1"/>
</dbReference>
<dbReference type="OrthoDB" id="5624722at2"/>
<reference evidence="2 3" key="1">
    <citation type="submission" date="2017-02" db="EMBL/GenBank/DDBJ databases">
        <authorList>
            <person name="Peterson S.W."/>
        </authorList>
    </citation>
    <scope>NUCLEOTIDE SEQUENCE [LARGE SCALE GENOMIC DNA]</scope>
    <source>
        <strain evidence="2 3">DSM 24412</strain>
    </source>
</reference>
<evidence type="ECO:0000313" key="3">
    <source>
        <dbReference type="Proteomes" id="UP000191055"/>
    </source>
</evidence>
<keyword evidence="3" id="KW-1185">Reference proteome</keyword>
<dbReference type="PROSITE" id="PS51257">
    <property type="entry name" value="PROKAR_LIPOPROTEIN"/>
    <property type="match status" value="1"/>
</dbReference>
<protein>
    <submittedName>
        <fullName evidence="2">ABC-type uncharacterized transport system, auxiliary component</fullName>
    </submittedName>
</protein>
<proteinExistence type="predicted"/>
<organism evidence="2 3">
    <name type="scientific">Alkalitalea saponilacus</name>
    <dbReference type="NCBI Taxonomy" id="889453"/>
    <lineage>
        <taxon>Bacteria</taxon>
        <taxon>Pseudomonadati</taxon>
        <taxon>Bacteroidota</taxon>
        <taxon>Bacteroidia</taxon>
        <taxon>Marinilabiliales</taxon>
        <taxon>Marinilabiliaceae</taxon>
        <taxon>Alkalitalea</taxon>
    </lineage>
</organism>
<evidence type="ECO:0000313" key="2">
    <source>
        <dbReference type="EMBL" id="SKC19875.1"/>
    </source>
</evidence>
<dbReference type="Pfam" id="PF03886">
    <property type="entry name" value="ABC_trans_aux"/>
    <property type="match status" value="1"/>
</dbReference>
<dbReference type="SUPFAM" id="SSF159594">
    <property type="entry name" value="XCC0632-like"/>
    <property type="match status" value="1"/>
</dbReference>
<dbReference type="KEGG" id="asx:CDL62_02690"/>
<accession>A0A1T5HGR1</accession>
<dbReference type="AlphaFoldDB" id="A0A1T5HGR1"/>
<feature type="domain" description="ABC-type transport auxiliary lipoprotein component" evidence="1">
    <location>
        <begin position="51"/>
        <end position="171"/>
    </location>
</feature>
<dbReference type="EMBL" id="FUYV01000013">
    <property type="protein sequence ID" value="SKC19875.1"/>
    <property type="molecule type" value="Genomic_DNA"/>
</dbReference>
<dbReference type="InterPro" id="IPR005586">
    <property type="entry name" value="ABC_trans_aux"/>
</dbReference>
<dbReference type="Proteomes" id="UP000191055">
    <property type="component" value="Unassembled WGS sequence"/>
</dbReference>
<gene>
    <name evidence="2" type="ORF">SAMN03080601_02303</name>
</gene>